<dbReference type="GO" id="GO:0008168">
    <property type="term" value="F:methyltransferase activity"/>
    <property type="evidence" value="ECO:0007669"/>
    <property type="project" value="UniProtKB-KW"/>
</dbReference>
<feature type="domain" description="Methyltransferase" evidence="1">
    <location>
        <begin position="26"/>
        <end position="133"/>
    </location>
</feature>
<dbReference type="Proteomes" id="UP001057877">
    <property type="component" value="Chromosome"/>
</dbReference>
<evidence type="ECO:0000259" key="1">
    <source>
        <dbReference type="Pfam" id="PF13847"/>
    </source>
</evidence>
<dbReference type="InterPro" id="IPR025714">
    <property type="entry name" value="Methyltranfer_dom"/>
</dbReference>
<keyword evidence="2" id="KW-0808">Transferase</keyword>
<dbReference type="PANTHER" id="PTHR43667">
    <property type="entry name" value="CYCLOPROPANE-FATTY-ACYL-PHOSPHOLIPID SYNTHASE"/>
    <property type="match status" value="1"/>
</dbReference>
<dbReference type="Pfam" id="PF13847">
    <property type="entry name" value="Methyltransf_31"/>
    <property type="match status" value="1"/>
</dbReference>
<protein>
    <submittedName>
        <fullName evidence="2">Class I SAM-dependent methyltransferase</fullName>
    </submittedName>
</protein>
<dbReference type="SUPFAM" id="SSF53335">
    <property type="entry name" value="S-adenosyl-L-methionine-dependent methyltransferases"/>
    <property type="match status" value="1"/>
</dbReference>
<organism evidence="2 3">
    <name type="scientific">Paenibacillus spongiae</name>
    <dbReference type="NCBI Taxonomy" id="2909671"/>
    <lineage>
        <taxon>Bacteria</taxon>
        <taxon>Bacillati</taxon>
        <taxon>Bacillota</taxon>
        <taxon>Bacilli</taxon>
        <taxon>Bacillales</taxon>
        <taxon>Paenibacillaceae</taxon>
        <taxon>Paenibacillus</taxon>
    </lineage>
</organism>
<evidence type="ECO:0000313" key="3">
    <source>
        <dbReference type="Proteomes" id="UP001057877"/>
    </source>
</evidence>
<keyword evidence="3" id="KW-1185">Reference proteome</keyword>
<dbReference type="RefSeq" id="WP_258389208.1">
    <property type="nucleotide sequence ID" value="NZ_CP091430.1"/>
</dbReference>
<dbReference type="EMBL" id="CP091430">
    <property type="protein sequence ID" value="UVI33155.1"/>
    <property type="molecule type" value="Genomic_DNA"/>
</dbReference>
<evidence type="ECO:0000313" key="2">
    <source>
        <dbReference type="EMBL" id="UVI33155.1"/>
    </source>
</evidence>
<dbReference type="CDD" id="cd02440">
    <property type="entry name" value="AdoMet_MTases"/>
    <property type="match status" value="1"/>
</dbReference>
<dbReference type="PANTHER" id="PTHR43667:SF2">
    <property type="entry name" value="FATTY ACID C-METHYL TRANSFERASE"/>
    <property type="match status" value="1"/>
</dbReference>
<proteinExistence type="predicted"/>
<reference evidence="2" key="1">
    <citation type="submission" date="2022-01" db="EMBL/GenBank/DDBJ databases">
        <title>Paenibacillus spongiae sp. nov., isolated from marine sponge.</title>
        <authorList>
            <person name="Li Z."/>
            <person name="Zhang M."/>
        </authorList>
    </citation>
    <scope>NUCLEOTIDE SEQUENCE</scope>
    <source>
        <strain evidence="2">PHS-Z3</strain>
    </source>
</reference>
<dbReference type="InterPro" id="IPR029063">
    <property type="entry name" value="SAM-dependent_MTases_sf"/>
</dbReference>
<dbReference type="GO" id="GO:0032259">
    <property type="term" value="P:methylation"/>
    <property type="evidence" value="ECO:0007669"/>
    <property type="project" value="UniProtKB-KW"/>
</dbReference>
<gene>
    <name evidence="2" type="ORF">L1F29_15515</name>
</gene>
<keyword evidence="2" id="KW-0489">Methyltransferase</keyword>
<name>A0ABY5SI71_9BACL</name>
<accession>A0ABY5SI71</accession>
<dbReference type="InterPro" id="IPR050723">
    <property type="entry name" value="CFA/CMAS"/>
</dbReference>
<sequence length="207" mass="23192">MNAYEEVCHWEKTEAAEIMKQCGVTAGMTVMDFGCGHGHYTIPAAIAVGSEGRVFGIEKVKKIAKKASQRLEAAGITNAEIHHCDHHGLHAIADESVDFVMMYDVIHHAPHHELIQAMKARLKTKGILSFLAFKDICGYKSSELEPTLARVTADIERAGFVRMNPIPNTGVHFDHFHSTYHWKRYGEVRLSSLERGTIYNFQKIEAS</sequence>
<dbReference type="Gene3D" id="3.40.50.150">
    <property type="entry name" value="Vaccinia Virus protein VP39"/>
    <property type="match status" value="1"/>
</dbReference>